<evidence type="ECO:0008006" key="2">
    <source>
        <dbReference type="Google" id="ProtNLM"/>
    </source>
</evidence>
<reference evidence="1" key="1">
    <citation type="journal article" date="2014" name="Front. Microbiol.">
        <title>High frequency of phylogenetically diverse reductive dehalogenase-homologous genes in deep subseafloor sedimentary metagenomes.</title>
        <authorList>
            <person name="Kawai M."/>
            <person name="Futagami T."/>
            <person name="Toyoda A."/>
            <person name="Takaki Y."/>
            <person name="Nishi S."/>
            <person name="Hori S."/>
            <person name="Arai W."/>
            <person name="Tsubouchi T."/>
            <person name="Morono Y."/>
            <person name="Uchiyama I."/>
            <person name="Ito T."/>
            <person name="Fujiyama A."/>
            <person name="Inagaki F."/>
            <person name="Takami H."/>
        </authorList>
    </citation>
    <scope>NUCLEOTIDE SEQUENCE</scope>
    <source>
        <strain evidence="1">Expedition CK06-06</strain>
    </source>
</reference>
<dbReference type="InterPro" id="IPR012334">
    <property type="entry name" value="Pectin_lyas_fold"/>
</dbReference>
<comment type="caution">
    <text evidence="1">The sequence shown here is derived from an EMBL/GenBank/DDBJ whole genome shotgun (WGS) entry which is preliminary data.</text>
</comment>
<accession>X1KNP1</accession>
<proteinExistence type="predicted"/>
<dbReference type="SUPFAM" id="SSF51126">
    <property type="entry name" value="Pectin lyase-like"/>
    <property type="match status" value="1"/>
</dbReference>
<dbReference type="AlphaFoldDB" id="X1KNP1"/>
<feature type="non-terminal residue" evidence="1">
    <location>
        <position position="211"/>
    </location>
</feature>
<name>X1KNP1_9ZZZZ</name>
<dbReference type="InterPro" id="IPR011050">
    <property type="entry name" value="Pectin_lyase_fold/virulence"/>
</dbReference>
<evidence type="ECO:0000313" key="1">
    <source>
        <dbReference type="EMBL" id="GAH91764.1"/>
    </source>
</evidence>
<gene>
    <name evidence="1" type="ORF">S06H3_06260</name>
</gene>
<dbReference type="EMBL" id="BARV01002420">
    <property type="protein sequence ID" value="GAH91764.1"/>
    <property type="molecule type" value="Genomic_DNA"/>
</dbReference>
<dbReference type="Gene3D" id="2.160.20.10">
    <property type="entry name" value="Single-stranded right-handed beta-helix, Pectin lyase-like"/>
    <property type="match status" value="1"/>
</dbReference>
<protein>
    <recommendedName>
        <fullName evidence="2">DUF1565 domain-containing protein</fullName>
    </recommendedName>
</protein>
<sequence>MDITQIAAINLRRSQLAVIGTTTDDGAGAGNSFIDTTLEGIVAGSFISMLAVLYPGQPTLVDSMAITGFNTLTGEVTLASAYKGVAAPIPAGVPYMIVTFRFVAADVDALTANVGAASASALGSLYAILGNPSISLTSKINHVPKFTGNLWWVSTTGLDANDGKSPEMAFLTIVHAVSEAAAGDRIYVKAGTYDEALTMNKVGLELVCEQG</sequence>
<organism evidence="1">
    <name type="scientific">marine sediment metagenome</name>
    <dbReference type="NCBI Taxonomy" id="412755"/>
    <lineage>
        <taxon>unclassified sequences</taxon>
        <taxon>metagenomes</taxon>
        <taxon>ecological metagenomes</taxon>
    </lineage>
</organism>